<accession>A0ABN1UXP3</accession>
<evidence type="ECO:0000256" key="2">
    <source>
        <dbReference type="SAM" id="MobiDB-lite"/>
    </source>
</evidence>
<evidence type="ECO:0000313" key="4">
    <source>
        <dbReference type="Proteomes" id="UP001501371"/>
    </source>
</evidence>
<sequence length="343" mass="34222">MSGGLPSGAHGLAGAPVAPAASDTPRGSAGYGSSREAARAFARVASRGLARRFSRGVARGIARRRVAGPPTGSPGPSADSPSADPDIPIRSEAVRPSRLPRAGTGVGRRSVGMAGAVLLLALGLASRDAGEGPMAVVASSSTSASSPVPSGFWPVPSGSSPATSGVAAVSPRPGTPLPPPHTPLPAARPLRVAVPALGVAAPVEARGLDRAGAVDPPPYARPGAVGWYGDGVAPGAEGVALLVGHVDTDTGPAVFYGLSGARPGGRIQVTRADGSLAEFTVEDIRVVPRDGFDAHEVYGPRVASRAELRLITCGGTFDRKANAYTANVVVSAYLTGVRAPRDG</sequence>
<dbReference type="InterPro" id="IPR023365">
    <property type="entry name" value="Sortase_dom-sf"/>
</dbReference>
<comment type="caution">
    <text evidence="3">The sequence shown here is derived from an EMBL/GenBank/DDBJ whole genome shotgun (WGS) entry which is preliminary data.</text>
</comment>
<dbReference type="EMBL" id="BAAAKV010000033">
    <property type="protein sequence ID" value="GAA1177438.1"/>
    <property type="molecule type" value="Genomic_DNA"/>
</dbReference>
<feature type="region of interest" description="Disordered" evidence="2">
    <location>
        <begin position="1"/>
        <end position="36"/>
    </location>
</feature>
<feature type="compositionally biased region" description="Low complexity" evidence="2">
    <location>
        <begin position="67"/>
        <end position="86"/>
    </location>
</feature>
<proteinExistence type="predicted"/>
<protein>
    <recommendedName>
        <fullName evidence="5">Class F sortase</fullName>
    </recommendedName>
</protein>
<dbReference type="NCBIfam" id="NF033748">
    <property type="entry name" value="class_F_sortase"/>
    <property type="match status" value="1"/>
</dbReference>
<dbReference type="CDD" id="cd05829">
    <property type="entry name" value="Sortase_F"/>
    <property type="match status" value="1"/>
</dbReference>
<evidence type="ECO:0008006" key="5">
    <source>
        <dbReference type="Google" id="ProtNLM"/>
    </source>
</evidence>
<dbReference type="Pfam" id="PF04203">
    <property type="entry name" value="Sortase"/>
    <property type="match status" value="1"/>
</dbReference>
<organism evidence="3 4">
    <name type="scientific">Streptomyces hebeiensis</name>
    <dbReference type="NCBI Taxonomy" id="229486"/>
    <lineage>
        <taxon>Bacteria</taxon>
        <taxon>Bacillati</taxon>
        <taxon>Actinomycetota</taxon>
        <taxon>Actinomycetes</taxon>
        <taxon>Kitasatosporales</taxon>
        <taxon>Streptomycetaceae</taxon>
        <taxon>Streptomyces</taxon>
    </lineage>
</organism>
<evidence type="ECO:0000313" key="3">
    <source>
        <dbReference type="EMBL" id="GAA1177438.1"/>
    </source>
</evidence>
<feature type="region of interest" description="Disordered" evidence="2">
    <location>
        <begin position="59"/>
        <end position="107"/>
    </location>
</feature>
<dbReference type="SUPFAM" id="SSF63817">
    <property type="entry name" value="Sortase"/>
    <property type="match status" value="1"/>
</dbReference>
<evidence type="ECO:0000256" key="1">
    <source>
        <dbReference type="ARBA" id="ARBA00022801"/>
    </source>
</evidence>
<dbReference type="Gene3D" id="2.40.260.10">
    <property type="entry name" value="Sortase"/>
    <property type="match status" value="1"/>
</dbReference>
<keyword evidence="1" id="KW-0378">Hydrolase</keyword>
<dbReference type="Proteomes" id="UP001501371">
    <property type="component" value="Unassembled WGS sequence"/>
</dbReference>
<reference evidence="3 4" key="1">
    <citation type="journal article" date="2019" name="Int. J. Syst. Evol. Microbiol.">
        <title>The Global Catalogue of Microorganisms (GCM) 10K type strain sequencing project: providing services to taxonomists for standard genome sequencing and annotation.</title>
        <authorList>
            <consortium name="The Broad Institute Genomics Platform"/>
            <consortium name="The Broad Institute Genome Sequencing Center for Infectious Disease"/>
            <person name="Wu L."/>
            <person name="Ma J."/>
        </authorList>
    </citation>
    <scope>NUCLEOTIDE SEQUENCE [LARGE SCALE GENOMIC DNA]</scope>
    <source>
        <strain evidence="3 4">JCM 12696</strain>
    </source>
</reference>
<gene>
    <name evidence="3" type="ORF">GCM10009654_38420</name>
</gene>
<dbReference type="InterPro" id="IPR042001">
    <property type="entry name" value="Sortase_F"/>
</dbReference>
<name>A0ABN1UXP3_9ACTN</name>
<keyword evidence="4" id="KW-1185">Reference proteome</keyword>
<dbReference type="InterPro" id="IPR005754">
    <property type="entry name" value="Sortase"/>
</dbReference>